<dbReference type="Pfam" id="PF05118">
    <property type="entry name" value="Asp_Arg_Hydrox"/>
    <property type="match status" value="1"/>
</dbReference>
<dbReference type="InterPro" id="IPR007803">
    <property type="entry name" value="Asp/Arg/Pro-Hydrxlase"/>
</dbReference>
<dbReference type="EMBL" id="SJPN01000004">
    <property type="protein sequence ID" value="TWU02298.1"/>
    <property type="molecule type" value="Genomic_DNA"/>
</dbReference>
<name>A0A5C6ARU6_9BACT</name>
<dbReference type="SUPFAM" id="SSF51197">
    <property type="entry name" value="Clavaminate synthase-like"/>
    <property type="match status" value="1"/>
</dbReference>
<accession>A0A5C6ARU6</accession>
<organism evidence="2 3">
    <name type="scientific">Stieleria varia</name>
    <dbReference type="NCBI Taxonomy" id="2528005"/>
    <lineage>
        <taxon>Bacteria</taxon>
        <taxon>Pseudomonadati</taxon>
        <taxon>Planctomycetota</taxon>
        <taxon>Planctomycetia</taxon>
        <taxon>Pirellulales</taxon>
        <taxon>Pirellulaceae</taxon>
        <taxon>Stieleria</taxon>
    </lineage>
</organism>
<evidence type="ECO:0000313" key="3">
    <source>
        <dbReference type="Proteomes" id="UP000320176"/>
    </source>
</evidence>
<protein>
    <submittedName>
        <fullName evidence="2">Aspartyl/Asparaginyl beta-hydroxylase</fullName>
    </submittedName>
</protein>
<sequence length="339" mass="37877">MPERLAMFASATWGQGIRRRSRQFNAAESINLSDMSKCASQIAKPSVLKHCDMNIQNGRRGSARFLQSDFQDFRPVTIASIQTPLSSSFNALGHAENESSMGTLVLSRSVGQECPTYEFAKQPLVIPATPGSPPHNHLESSMPTQCPSEVPDRVRLDLSFDAGRLQDDLRKLESGDWIDHFVTQNYQGNWSVIPLRGPASATHPVMMIYSDPTCVDFADTPYLAKSDYFQQVLQSIRCPLLAVRLMKLTSGSRIKEHRDHDLDLQSGTVRLHVPVVTNPDVDFRLNGIRVKLDAGSCWYLRLSDPHCVDNRGTSDRVHMVIDARVNDWLLTKLTVKSNG</sequence>
<evidence type="ECO:0000313" key="2">
    <source>
        <dbReference type="EMBL" id="TWU02298.1"/>
    </source>
</evidence>
<evidence type="ECO:0000259" key="1">
    <source>
        <dbReference type="Pfam" id="PF05118"/>
    </source>
</evidence>
<dbReference type="InterPro" id="IPR027443">
    <property type="entry name" value="IPNS-like_sf"/>
</dbReference>
<proteinExistence type="predicted"/>
<dbReference type="Proteomes" id="UP000320176">
    <property type="component" value="Unassembled WGS sequence"/>
</dbReference>
<feature type="domain" description="Aspartyl/asparaginy/proline hydroxylase" evidence="1">
    <location>
        <begin position="231"/>
        <end position="323"/>
    </location>
</feature>
<dbReference type="AlphaFoldDB" id="A0A5C6ARU6"/>
<comment type="caution">
    <text evidence="2">The sequence shown here is derived from an EMBL/GenBank/DDBJ whole genome shotgun (WGS) entry which is preliminary data.</text>
</comment>
<dbReference type="Gene3D" id="2.60.120.330">
    <property type="entry name" value="B-lactam Antibiotic, Isopenicillin N Synthase, Chain"/>
    <property type="match status" value="1"/>
</dbReference>
<reference evidence="2 3" key="1">
    <citation type="submission" date="2019-02" db="EMBL/GenBank/DDBJ databases">
        <title>Deep-cultivation of Planctomycetes and their phenomic and genomic characterization uncovers novel biology.</title>
        <authorList>
            <person name="Wiegand S."/>
            <person name="Jogler M."/>
            <person name="Boedeker C."/>
            <person name="Pinto D."/>
            <person name="Vollmers J."/>
            <person name="Rivas-Marin E."/>
            <person name="Kohn T."/>
            <person name="Peeters S.H."/>
            <person name="Heuer A."/>
            <person name="Rast P."/>
            <person name="Oberbeckmann S."/>
            <person name="Bunk B."/>
            <person name="Jeske O."/>
            <person name="Meyerdierks A."/>
            <person name="Storesund J.E."/>
            <person name="Kallscheuer N."/>
            <person name="Luecker S."/>
            <person name="Lage O.M."/>
            <person name="Pohl T."/>
            <person name="Merkel B.J."/>
            <person name="Hornburger P."/>
            <person name="Mueller R.-W."/>
            <person name="Bruemmer F."/>
            <person name="Labrenz M."/>
            <person name="Spormann A.M."/>
            <person name="Op Den Camp H."/>
            <person name="Overmann J."/>
            <person name="Amann R."/>
            <person name="Jetten M.S.M."/>
            <person name="Mascher T."/>
            <person name="Medema M.H."/>
            <person name="Devos D.P."/>
            <person name="Kaster A.-K."/>
            <person name="Ovreas L."/>
            <person name="Rohde M."/>
            <person name="Galperin M.Y."/>
            <person name="Jogler C."/>
        </authorList>
    </citation>
    <scope>NUCLEOTIDE SEQUENCE [LARGE SCALE GENOMIC DNA]</scope>
    <source>
        <strain evidence="2 3">Pla52n</strain>
    </source>
</reference>
<keyword evidence="3" id="KW-1185">Reference proteome</keyword>
<gene>
    <name evidence="2" type="ORF">Pla52n_33480</name>
</gene>